<dbReference type="Pfam" id="PF12679">
    <property type="entry name" value="ABC2_membrane_2"/>
    <property type="match status" value="1"/>
</dbReference>
<reference evidence="2" key="1">
    <citation type="submission" date="2019-08" db="EMBL/GenBank/DDBJ databases">
        <authorList>
            <person name="Kucharzyk K."/>
            <person name="Murdoch R.W."/>
            <person name="Higgins S."/>
            <person name="Loffler F."/>
        </authorList>
    </citation>
    <scope>NUCLEOTIDE SEQUENCE</scope>
</reference>
<evidence type="ECO:0008006" key="3">
    <source>
        <dbReference type="Google" id="ProtNLM"/>
    </source>
</evidence>
<dbReference type="EMBL" id="VSSQ01005378">
    <property type="protein sequence ID" value="MPM28909.1"/>
    <property type="molecule type" value="Genomic_DNA"/>
</dbReference>
<organism evidence="2">
    <name type="scientific">bioreactor metagenome</name>
    <dbReference type="NCBI Taxonomy" id="1076179"/>
    <lineage>
        <taxon>unclassified sequences</taxon>
        <taxon>metagenomes</taxon>
        <taxon>ecological metagenomes</taxon>
    </lineage>
</organism>
<name>A0A644YKQ6_9ZZZZ</name>
<evidence type="ECO:0000256" key="1">
    <source>
        <dbReference type="SAM" id="Phobius"/>
    </source>
</evidence>
<feature type="transmembrane region" description="Helical" evidence="1">
    <location>
        <begin position="229"/>
        <end position="251"/>
    </location>
</feature>
<feature type="transmembrane region" description="Helical" evidence="1">
    <location>
        <begin position="115"/>
        <end position="141"/>
    </location>
</feature>
<dbReference type="GO" id="GO:0005886">
    <property type="term" value="C:plasma membrane"/>
    <property type="evidence" value="ECO:0007669"/>
    <property type="project" value="UniProtKB-SubCell"/>
</dbReference>
<feature type="transmembrane region" description="Helical" evidence="1">
    <location>
        <begin position="20"/>
        <end position="43"/>
    </location>
</feature>
<dbReference type="GO" id="GO:0140359">
    <property type="term" value="F:ABC-type transporter activity"/>
    <property type="evidence" value="ECO:0007669"/>
    <property type="project" value="InterPro"/>
</dbReference>
<comment type="caution">
    <text evidence="2">The sequence shown here is derived from an EMBL/GenBank/DDBJ whole genome shotgun (WGS) entry which is preliminary data.</text>
</comment>
<keyword evidence="1" id="KW-0812">Transmembrane</keyword>
<feature type="transmembrane region" description="Helical" evidence="1">
    <location>
        <begin position="76"/>
        <end position="94"/>
    </location>
</feature>
<keyword evidence="1" id="KW-0472">Membrane</keyword>
<protein>
    <recommendedName>
        <fullName evidence="3">ABC transporter permease</fullName>
    </recommendedName>
</protein>
<feature type="transmembrane region" description="Helical" evidence="1">
    <location>
        <begin position="147"/>
        <end position="170"/>
    </location>
</feature>
<evidence type="ECO:0000313" key="2">
    <source>
        <dbReference type="EMBL" id="MPM28909.1"/>
    </source>
</evidence>
<accession>A0A644YKQ6</accession>
<keyword evidence="1" id="KW-1133">Transmembrane helix</keyword>
<proteinExistence type="predicted"/>
<gene>
    <name evidence="2" type="ORF">SDC9_75446</name>
</gene>
<feature type="transmembrane region" description="Helical" evidence="1">
    <location>
        <begin position="182"/>
        <end position="209"/>
    </location>
</feature>
<sequence length="255" mass="27984">MHNNLSILLWKELTEAFRSYRILIWVMVCAFFGILSPLSAYYMPDILAMIGSTQNMVLTLTEVTYRDAVDQYVKNFTQIGSIVMIFLAMGCVAGEKADGSLQFLMVRPITCRSILFSKMLALMVMELLGIGVAAMLCNLYGRYLFPAFPSALFMQSNLLLLLYLLVVIVMTTSLSAMVSRPVAAGLAALGLWLVFSMLGSLGGTGWYSFTTLGSEMIHVVEGFAISYKPFGSAILVMIGSVIGGLCALRCWEPSH</sequence>
<dbReference type="AlphaFoldDB" id="A0A644YKQ6"/>